<feature type="coiled-coil region" evidence="6">
    <location>
        <begin position="82"/>
        <end position="118"/>
    </location>
</feature>
<dbReference type="InterPro" id="IPR058634">
    <property type="entry name" value="AaeA-lik-b-barrel"/>
</dbReference>
<dbReference type="RefSeq" id="WP_044629023.1">
    <property type="nucleotide sequence ID" value="NZ_AP022821.1"/>
</dbReference>
<evidence type="ECO:0000313" key="13">
    <source>
        <dbReference type="Proteomes" id="UP000503197"/>
    </source>
</evidence>
<feature type="domain" description="p-hydroxybenzoic acid efflux pump subunit AaeA-like beta-barrel" evidence="9">
    <location>
        <begin position="235"/>
        <end position="326"/>
    </location>
</feature>
<evidence type="ECO:0000259" key="7">
    <source>
        <dbReference type="Pfam" id="PF25876"/>
    </source>
</evidence>
<organism evidence="10 13">
    <name type="scientific">Vreelandella aquamarina</name>
    <dbReference type="NCBI Taxonomy" id="77097"/>
    <lineage>
        <taxon>Bacteria</taxon>
        <taxon>Pseudomonadati</taxon>
        <taxon>Pseudomonadota</taxon>
        <taxon>Gammaproteobacteria</taxon>
        <taxon>Oceanospirillales</taxon>
        <taxon>Halomonadaceae</taxon>
        <taxon>Vreelandella</taxon>
    </lineage>
</organism>
<dbReference type="Pfam" id="PF25876">
    <property type="entry name" value="HH_MFP_RND"/>
    <property type="match status" value="1"/>
</dbReference>
<feature type="domain" description="Multidrug resistance protein MdtA-like barrel-sandwich hybrid" evidence="8">
    <location>
        <begin position="47"/>
        <end position="229"/>
    </location>
</feature>
<feature type="domain" description="Multidrug resistance protein MdtA-like alpha-helical hairpin" evidence="7">
    <location>
        <begin position="105"/>
        <end position="171"/>
    </location>
</feature>
<keyword evidence="5" id="KW-0472">Membrane</keyword>
<dbReference type="InterPro" id="IPR058625">
    <property type="entry name" value="MdtA-like_BSH"/>
</dbReference>
<evidence type="ECO:0000256" key="5">
    <source>
        <dbReference type="ARBA" id="ARBA00023136"/>
    </source>
</evidence>
<keyword evidence="3" id="KW-0812">Transmembrane</keyword>
<dbReference type="AlphaFoldDB" id="A0A0D7V216"/>
<dbReference type="STRING" id="77097.SAMN04490369_102146"/>
<keyword evidence="4" id="KW-1133">Transmembrane helix</keyword>
<evidence type="ECO:0000256" key="6">
    <source>
        <dbReference type="SAM" id="Coils"/>
    </source>
</evidence>
<reference evidence="11 12" key="1">
    <citation type="submission" date="2016-10" db="EMBL/GenBank/DDBJ databases">
        <authorList>
            <person name="de Groot N.N."/>
        </authorList>
    </citation>
    <scope>NUCLEOTIDE SEQUENCE [LARGE SCALE GENOMIC DNA]</scope>
    <source>
        <strain evidence="11 12">558</strain>
    </source>
</reference>
<protein>
    <submittedName>
        <fullName evidence="11">Multidrug resistance efflux pump</fullName>
    </submittedName>
    <submittedName>
        <fullName evidence="10">Secretion protein</fullName>
    </submittedName>
</protein>
<dbReference type="InterPro" id="IPR050739">
    <property type="entry name" value="MFP"/>
</dbReference>
<dbReference type="EMBL" id="AP022821">
    <property type="protein sequence ID" value="BCA91123.1"/>
    <property type="molecule type" value="Genomic_DNA"/>
</dbReference>
<dbReference type="Proteomes" id="UP000503197">
    <property type="component" value="Chromosome"/>
</dbReference>
<evidence type="ECO:0000259" key="8">
    <source>
        <dbReference type="Pfam" id="PF25917"/>
    </source>
</evidence>
<accession>A0A0D7V216</accession>
<evidence type="ECO:0000259" key="9">
    <source>
        <dbReference type="Pfam" id="PF25963"/>
    </source>
</evidence>
<dbReference type="EMBL" id="FODB01000021">
    <property type="protein sequence ID" value="SEN72456.1"/>
    <property type="molecule type" value="Genomic_DNA"/>
</dbReference>
<accession>A0A1H8IWP4</accession>
<comment type="subcellular location">
    <subcellularLocation>
        <location evidence="1">Membrane</location>
        <topology evidence="1">Single-pass membrane protein</topology>
    </subcellularLocation>
</comment>
<gene>
    <name evidence="10" type="ORF">HMSLTHF_08980</name>
    <name evidence="11" type="ORF">SAMN04490369_102146</name>
</gene>
<dbReference type="OrthoDB" id="8958519at2"/>
<dbReference type="Gene3D" id="1.10.287.470">
    <property type="entry name" value="Helix hairpin bin"/>
    <property type="match status" value="2"/>
</dbReference>
<evidence type="ECO:0000313" key="10">
    <source>
        <dbReference type="EMBL" id="BCA91123.1"/>
    </source>
</evidence>
<evidence type="ECO:0000256" key="3">
    <source>
        <dbReference type="ARBA" id="ARBA00022692"/>
    </source>
</evidence>
<sequence>MTPDQRFTRWVKIALAAFVVLFVYFLLADSFMPMTPEARAMRPVTRIAPELSAPVKDVVVRDHQRVNAGDVLFQLDTTPFELARQQAALNREQAEQENARLTAELAAARASLASAQATFEERSGERHRAEALLGRQGISRQQYEQQVAAEHTAQAAVAFARAQIDSLEVQLGEEGDANLRLRQADNALAQAELNVARATVRAREAGEVTNLQLQPGDYVQAGQPAVALVASRVDVVADFREKSLRHVKEGDEATVVFDALPGRLLAGHVSAFDAGVREGQQVADGQLVDIPTSDRWVRDAQRVRIHITLDEPLDELPPSGARATVQLVPGEHALAKPFAWLQARLVSWLHYVY</sequence>
<evidence type="ECO:0000313" key="11">
    <source>
        <dbReference type="EMBL" id="SEN72456.1"/>
    </source>
</evidence>
<dbReference type="Pfam" id="PF25917">
    <property type="entry name" value="BSH_RND"/>
    <property type="match status" value="1"/>
</dbReference>
<dbReference type="InterPro" id="IPR058624">
    <property type="entry name" value="MdtA-like_HH"/>
</dbReference>
<proteinExistence type="inferred from homology"/>
<evidence type="ECO:0000256" key="2">
    <source>
        <dbReference type="ARBA" id="ARBA00009477"/>
    </source>
</evidence>
<dbReference type="PANTHER" id="PTHR30386">
    <property type="entry name" value="MEMBRANE FUSION SUBUNIT OF EMRAB-TOLC MULTIDRUG EFFLUX PUMP"/>
    <property type="match status" value="1"/>
</dbReference>
<dbReference type="Pfam" id="PF25963">
    <property type="entry name" value="Beta-barrel_AAEA"/>
    <property type="match status" value="1"/>
</dbReference>
<keyword evidence="6" id="KW-0175">Coiled coil</keyword>
<dbReference type="Gene3D" id="2.40.30.170">
    <property type="match status" value="1"/>
</dbReference>
<comment type="similarity">
    <text evidence="2">Belongs to the membrane fusion protein (MFP) (TC 8.A.1) family.</text>
</comment>
<name>A0A0D7V216_9GAMM</name>
<reference evidence="10 13" key="2">
    <citation type="submission" date="2020-02" db="EMBL/GenBank/DDBJ databases">
        <title>Complete Genome Sequence of Halomonas meridiana strain BAA-801, Isolated from Deep Sea Thermal Vent.</title>
        <authorList>
            <person name="Takahashi Y."/>
            <person name="Takahashi H."/>
            <person name="Galipon J."/>
            <person name="Arakawa K."/>
        </authorList>
    </citation>
    <scope>NUCLEOTIDE SEQUENCE [LARGE SCALE GENOMIC DNA]</scope>
    <source>
        <strain evidence="10 13">Slthf1</strain>
    </source>
</reference>
<evidence type="ECO:0000256" key="4">
    <source>
        <dbReference type="ARBA" id="ARBA00022989"/>
    </source>
</evidence>
<dbReference type="Gene3D" id="2.40.50.100">
    <property type="match status" value="1"/>
</dbReference>
<evidence type="ECO:0000313" key="12">
    <source>
        <dbReference type="Proteomes" id="UP000199493"/>
    </source>
</evidence>
<dbReference type="GO" id="GO:0016020">
    <property type="term" value="C:membrane"/>
    <property type="evidence" value="ECO:0007669"/>
    <property type="project" value="UniProtKB-SubCell"/>
</dbReference>
<evidence type="ECO:0000256" key="1">
    <source>
        <dbReference type="ARBA" id="ARBA00004167"/>
    </source>
</evidence>
<dbReference type="Proteomes" id="UP000199493">
    <property type="component" value="Unassembled WGS sequence"/>
</dbReference>
<dbReference type="SUPFAM" id="SSF111369">
    <property type="entry name" value="HlyD-like secretion proteins"/>
    <property type="match status" value="1"/>
</dbReference>
<dbReference type="PANTHER" id="PTHR30386:SF26">
    <property type="entry name" value="TRANSPORT PROTEIN COMB"/>
    <property type="match status" value="1"/>
</dbReference>